<dbReference type="EMBL" id="NCVQ01000008">
    <property type="protein sequence ID" value="PWZ13377.1"/>
    <property type="molecule type" value="Genomic_DNA"/>
</dbReference>
<evidence type="ECO:0000256" key="1">
    <source>
        <dbReference type="SAM" id="MobiDB-lite"/>
    </source>
</evidence>
<protein>
    <submittedName>
        <fullName evidence="2">Uncharacterized protein</fullName>
    </submittedName>
</protein>
<proteinExistence type="predicted"/>
<comment type="caution">
    <text evidence="2">The sequence shown here is derived from an EMBL/GenBank/DDBJ whole genome shotgun (WGS) entry which is preliminary data.</text>
</comment>
<feature type="compositionally biased region" description="Gly residues" evidence="1">
    <location>
        <begin position="52"/>
        <end position="65"/>
    </location>
</feature>
<name>A0A3L6DZJ4_MAIZE</name>
<accession>A0A3L6DZJ4</accession>
<sequence length="173" mass="17333">GRETGCGGSGPGPLDLRRTARIRLDLIKTGPPDLGWTVGIGWPAWASPTASWGGGARPRGGGLAGDEGRGRLAGLRGDLSGREGWGGHGESSSGVWVGAGAPEGAVHGGAARRRHKSTPARNYTRQKAIHGSIGAGEVLYLKAGSGDSSAAPLARRWPGAAVADLRGCTGNGG</sequence>
<feature type="non-terminal residue" evidence="2">
    <location>
        <position position="1"/>
    </location>
</feature>
<evidence type="ECO:0000313" key="3">
    <source>
        <dbReference type="Proteomes" id="UP000251960"/>
    </source>
</evidence>
<feature type="region of interest" description="Disordered" evidence="1">
    <location>
        <begin position="49"/>
        <end position="122"/>
    </location>
</feature>
<evidence type="ECO:0000313" key="2">
    <source>
        <dbReference type="EMBL" id="PWZ13377.1"/>
    </source>
</evidence>
<dbReference type="AlphaFoldDB" id="A0A3L6DZJ4"/>
<dbReference type="Proteomes" id="UP000251960">
    <property type="component" value="Chromosome 7"/>
</dbReference>
<reference evidence="2 3" key="1">
    <citation type="journal article" date="2018" name="Nat. Genet.">
        <title>Extensive intraspecific gene order and gene structural variations between Mo17 and other maize genomes.</title>
        <authorList>
            <person name="Sun S."/>
            <person name="Zhou Y."/>
            <person name="Chen J."/>
            <person name="Shi J."/>
            <person name="Zhao H."/>
            <person name="Zhao H."/>
            <person name="Song W."/>
            <person name="Zhang M."/>
            <person name="Cui Y."/>
            <person name="Dong X."/>
            <person name="Liu H."/>
            <person name="Ma X."/>
            <person name="Jiao Y."/>
            <person name="Wang B."/>
            <person name="Wei X."/>
            <person name="Stein J.C."/>
            <person name="Glaubitz J.C."/>
            <person name="Lu F."/>
            <person name="Yu G."/>
            <person name="Liang C."/>
            <person name="Fengler K."/>
            <person name="Li B."/>
            <person name="Rafalski A."/>
            <person name="Schnable P.S."/>
            <person name="Ware D.H."/>
            <person name="Buckler E.S."/>
            <person name="Lai J."/>
        </authorList>
    </citation>
    <scope>NUCLEOTIDE SEQUENCE [LARGE SCALE GENOMIC DNA]</scope>
    <source>
        <strain evidence="3">cv. Missouri 17</strain>
        <tissue evidence="2">Seedling</tissue>
    </source>
</reference>
<organism evidence="2 3">
    <name type="scientific">Zea mays</name>
    <name type="common">Maize</name>
    <dbReference type="NCBI Taxonomy" id="4577"/>
    <lineage>
        <taxon>Eukaryota</taxon>
        <taxon>Viridiplantae</taxon>
        <taxon>Streptophyta</taxon>
        <taxon>Embryophyta</taxon>
        <taxon>Tracheophyta</taxon>
        <taxon>Spermatophyta</taxon>
        <taxon>Magnoliopsida</taxon>
        <taxon>Liliopsida</taxon>
        <taxon>Poales</taxon>
        <taxon>Poaceae</taxon>
        <taxon>PACMAD clade</taxon>
        <taxon>Panicoideae</taxon>
        <taxon>Andropogonodae</taxon>
        <taxon>Andropogoneae</taxon>
        <taxon>Tripsacinae</taxon>
        <taxon>Zea</taxon>
    </lineage>
</organism>
<gene>
    <name evidence="2" type="ORF">Zm00014a_033231</name>
</gene>